<comment type="similarity">
    <text evidence="1">Belongs to the VapB family.</text>
</comment>
<accession>A0A2M8RVM8</accession>
<keyword evidence="6" id="KW-1185">Reference proteome</keyword>
<protein>
    <submittedName>
        <fullName evidence="5">AbrB/MazE/SpoVT family DNA-binding domain-containing protein</fullName>
    </submittedName>
</protein>
<comment type="caution">
    <text evidence="5">The sequence shown here is derived from an EMBL/GenBank/DDBJ whole genome shotgun (WGS) entry which is preliminary data.</text>
</comment>
<evidence type="ECO:0000313" key="6">
    <source>
        <dbReference type="Proteomes" id="UP000230282"/>
    </source>
</evidence>
<dbReference type="EMBL" id="PHGZ01000013">
    <property type="protein sequence ID" value="PJG82946.1"/>
    <property type="molecule type" value="Genomic_DNA"/>
</dbReference>
<evidence type="ECO:0000256" key="3">
    <source>
        <dbReference type="PROSITE-ProRule" id="PRU01076"/>
    </source>
</evidence>
<keyword evidence="2" id="KW-1277">Toxin-antitoxin system</keyword>
<evidence type="ECO:0000256" key="2">
    <source>
        <dbReference type="ARBA" id="ARBA00022649"/>
    </source>
</evidence>
<feature type="domain" description="SpoVT-AbrB" evidence="4">
    <location>
        <begin position="3"/>
        <end position="44"/>
    </location>
</feature>
<evidence type="ECO:0000313" key="5">
    <source>
        <dbReference type="EMBL" id="PJG82946.1"/>
    </source>
</evidence>
<dbReference type="InterPro" id="IPR051734">
    <property type="entry name" value="VapB_TA_antitoxins"/>
</dbReference>
<dbReference type="Gene3D" id="2.10.260.10">
    <property type="match status" value="1"/>
</dbReference>
<dbReference type="Proteomes" id="UP000230282">
    <property type="component" value="Unassembled WGS sequence"/>
</dbReference>
<name>A0A2M8RVM8_9PAST</name>
<dbReference type="InterPro" id="IPR037914">
    <property type="entry name" value="SpoVT-AbrB_sf"/>
</dbReference>
<dbReference type="PANTHER" id="PTHR37550">
    <property type="entry name" value="ANTITOXIN VAPB1"/>
    <property type="match status" value="1"/>
</dbReference>
<dbReference type="PANTHER" id="PTHR37550:SF3">
    <property type="entry name" value="ANTITOXIN VAPB1"/>
    <property type="match status" value="1"/>
</dbReference>
<sequence length="79" mass="9129">MMTRVFQSGNSQAVRIPFDFRLDVDTVEILRGENDDIILRPIKPKADLEFLALFDDFDESFISALEDRDIAPPQERESL</sequence>
<proteinExistence type="inferred from homology"/>
<organism evidence="5 6">
    <name type="scientific">Caviibacterium pharyngocola</name>
    <dbReference type="NCBI Taxonomy" id="28159"/>
    <lineage>
        <taxon>Bacteria</taxon>
        <taxon>Pseudomonadati</taxon>
        <taxon>Pseudomonadota</taxon>
        <taxon>Gammaproteobacteria</taxon>
        <taxon>Pasteurellales</taxon>
        <taxon>Pasteurellaceae</taxon>
        <taxon>Caviibacterium</taxon>
    </lineage>
</organism>
<reference evidence="5 6" key="1">
    <citation type="submission" date="2017-11" db="EMBL/GenBank/DDBJ databases">
        <title>Reclassification of Bisgaard taxon 5 as Caviibacterium pharyngocola gen. nov., sp. nov.</title>
        <authorList>
            <person name="Christensen H."/>
        </authorList>
    </citation>
    <scope>NUCLEOTIDE SEQUENCE [LARGE SCALE GENOMIC DNA]</scope>
    <source>
        <strain evidence="5 6">7_3</strain>
    </source>
</reference>
<evidence type="ECO:0000256" key="1">
    <source>
        <dbReference type="ARBA" id="ARBA00007924"/>
    </source>
</evidence>
<dbReference type="PROSITE" id="PS51740">
    <property type="entry name" value="SPOVT_ABRB"/>
    <property type="match status" value="1"/>
</dbReference>
<dbReference type="Pfam" id="PF04014">
    <property type="entry name" value="MazE_antitoxin"/>
    <property type="match status" value="1"/>
</dbReference>
<dbReference type="RefSeq" id="WP_100296637.1">
    <property type="nucleotide sequence ID" value="NZ_PHGZ01000013.1"/>
</dbReference>
<dbReference type="InterPro" id="IPR007159">
    <property type="entry name" value="SpoVT-AbrB_dom"/>
</dbReference>
<gene>
    <name evidence="5" type="ORF">CVP04_06175</name>
</gene>
<dbReference type="OrthoDB" id="5298361at2"/>
<evidence type="ECO:0000259" key="4">
    <source>
        <dbReference type="PROSITE" id="PS51740"/>
    </source>
</evidence>
<keyword evidence="3 5" id="KW-0238">DNA-binding</keyword>
<dbReference type="GO" id="GO:0003677">
    <property type="term" value="F:DNA binding"/>
    <property type="evidence" value="ECO:0007669"/>
    <property type="project" value="UniProtKB-UniRule"/>
</dbReference>
<dbReference type="SUPFAM" id="SSF89447">
    <property type="entry name" value="AbrB/MazE/MraZ-like"/>
    <property type="match status" value="1"/>
</dbReference>
<dbReference type="AlphaFoldDB" id="A0A2M8RVM8"/>